<reference evidence="1 2" key="1">
    <citation type="submission" date="2019-03" db="EMBL/GenBank/DDBJ databases">
        <authorList>
            <person name="Kim M.K.M."/>
        </authorList>
    </citation>
    <scope>NUCLEOTIDE SEQUENCE [LARGE SCALE GENOMIC DNA]</scope>
    <source>
        <strain evidence="1 2">18JY15-6</strain>
    </source>
</reference>
<evidence type="ECO:0000313" key="2">
    <source>
        <dbReference type="Proteomes" id="UP000295453"/>
    </source>
</evidence>
<accession>A0A4R1CFG6</accession>
<dbReference type="RefSeq" id="WP_131582168.1">
    <property type="nucleotide sequence ID" value="NZ_SJZJ01000006.1"/>
</dbReference>
<keyword evidence="2" id="KW-1185">Reference proteome</keyword>
<dbReference type="OrthoDB" id="9762066at2"/>
<protein>
    <submittedName>
        <fullName evidence="1">Uncharacterized protein</fullName>
    </submittedName>
</protein>
<dbReference type="AlphaFoldDB" id="A0A4R1CFG6"/>
<sequence length="135" mass="14397">MASDLVLNRLAPPGDQFTLVTLRTLDEEPDLAALTGWYRSHLHQVVVVNLLEGTPDFAFTAAPPTGDEMDALIARLASTEHGIDLVGHAPTSEHSSEAPFGAGSWITARGYDLGDGRWLSALFGTLTWPAVIGDS</sequence>
<comment type="caution">
    <text evidence="1">The sequence shown here is derived from an EMBL/GenBank/DDBJ whole genome shotgun (WGS) entry which is preliminary data.</text>
</comment>
<gene>
    <name evidence="1" type="ORF">EPD65_05530</name>
</gene>
<proteinExistence type="predicted"/>
<organism evidence="1 2">
    <name type="scientific">Nocardioides jejuensis</name>
    <dbReference type="NCBI Taxonomy" id="2502782"/>
    <lineage>
        <taxon>Bacteria</taxon>
        <taxon>Bacillati</taxon>
        <taxon>Actinomycetota</taxon>
        <taxon>Actinomycetes</taxon>
        <taxon>Propionibacteriales</taxon>
        <taxon>Nocardioidaceae</taxon>
        <taxon>Nocardioides</taxon>
    </lineage>
</organism>
<evidence type="ECO:0000313" key="1">
    <source>
        <dbReference type="EMBL" id="TCJ30044.1"/>
    </source>
</evidence>
<dbReference type="Proteomes" id="UP000295453">
    <property type="component" value="Unassembled WGS sequence"/>
</dbReference>
<name>A0A4R1CFG6_9ACTN</name>
<dbReference type="EMBL" id="SJZJ01000006">
    <property type="protein sequence ID" value="TCJ30044.1"/>
    <property type="molecule type" value="Genomic_DNA"/>
</dbReference>